<sequence length="879" mass="100807">MKIKNKTISLIWITSLILFPLSGLSRTNVSNLSERDAFFQKVDTIKPQELGTATVTATRLLLVTRGDTTIYDLDALNIKESALLREAFMKLPGMSFRDGILYHNGQEVKRVLINGLDFSTKDPLLALHALPAYIMKNVKVYERQSEFTERTGIDDGQLELVADVSVRRKYMGVWTGELALGMGTDERFLGKGFGNTFTDDFRISLFGNANNINRQMWYNGDGQERAGTEQPGDNEFYTPGMTFLWKNKKSLKEKGYFKISGGLDYNKELYDREALERSESYLSDGSLFSASRTIGSTNKSRFAGNLSMDWNISKVLSASYKSSFDLSRSKGNSNMLKADWNGVPIILDESIPSALNDLLYSDGKDSEAIDLQQNEKSFLRCGSDYQHRLGFSYANPESRTYLNFGHKLNLGSDTQEDIQDIYYKYFNQEAYRSYGLSRTLDAKTHKNSQGVIFSVKQYFTIKGFSFFCLSSGYSYTQDHTTYDGAGYLTHSNSFMSQTQSVDDETTRFWNEKGHQHKIDAGLSMSKGIFGFEFKPELHIKHSQLNFRKQNLPELSLQRDYIYWNLMTLLIARSAKLGTAYVRYHIDPNIPSIHDLVRYPDKSDPQYILVGNENLAMGYRHTLVGLYNRNFVQEREKGKLTRTLLVHTVYSRLSNDVARFTTYDRKTGVATVQPVNVSGNWNAKAYISFTTPFDIAQRFWLETSAEALITKTRTFSSTESFENATMNVNDNRLYAYKASIKPRLRLKTVDFALGYELIFEENHATYLSANNKKQWQHLISGKLNWQLPFDINLEASCRYHNYGSYLTGKREHWTMLDLEMERSFLKKKNLFVALSVHDLFNNNDGFSQTYSATALTQSYERTLGRYAMLTLRYRFSSKKE</sequence>
<dbReference type="RefSeq" id="WP_111898729.1">
    <property type="nucleotide sequence ID" value="NZ_CP033459.1"/>
</dbReference>
<dbReference type="Pfam" id="PF14905">
    <property type="entry name" value="OMP_b-brl_3"/>
    <property type="match status" value="1"/>
</dbReference>
<protein>
    <recommendedName>
        <fullName evidence="1">Outer membrane protein beta-barrel domain-containing protein</fullName>
    </recommendedName>
</protein>
<dbReference type="EMBL" id="CP033459">
    <property type="protein sequence ID" value="QFQ11666.1"/>
    <property type="molecule type" value="Genomic_DNA"/>
</dbReference>
<dbReference type="OrthoDB" id="1086219at2"/>
<dbReference type="Proteomes" id="UP000249375">
    <property type="component" value="Chromosome"/>
</dbReference>
<dbReference type="AlphaFoldDB" id="A0A5P8E3Z7"/>
<gene>
    <name evidence="2" type="ORF">C7Y71_000715</name>
</gene>
<name>A0A5P8E3Z7_9BACT</name>
<dbReference type="SUPFAM" id="SSF56935">
    <property type="entry name" value="Porins"/>
    <property type="match status" value="1"/>
</dbReference>
<accession>A0A5P8E3Z7</accession>
<evidence type="ECO:0000313" key="2">
    <source>
        <dbReference type="EMBL" id="QFQ11666.1"/>
    </source>
</evidence>
<feature type="domain" description="Outer membrane protein beta-barrel" evidence="1">
    <location>
        <begin position="405"/>
        <end position="872"/>
    </location>
</feature>
<evidence type="ECO:0000313" key="3">
    <source>
        <dbReference type="Proteomes" id="UP000249375"/>
    </source>
</evidence>
<organism evidence="2 3">
    <name type="scientific">Pseudoprevotella muciniphila</name>
    <dbReference type="NCBI Taxonomy" id="2133944"/>
    <lineage>
        <taxon>Bacteria</taxon>
        <taxon>Pseudomonadati</taxon>
        <taxon>Bacteroidota</taxon>
        <taxon>Bacteroidia</taxon>
        <taxon>Bacteroidales</taxon>
        <taxon>Prevotellaceae</taxon>
        <taxon>Pseudoprevotella</taxon>
    </lineage>
</organism>
<dbReference type="InterPro" id="IPR041700">
    <property type="entry name" value="OMP_b-brl_3"/>
</dbReference>
<keyword evidence="3" id="KW-1185">Reference proteome</keyword>
<evidence type="ECO:0000259" key="1">
    <source>
        <dbReference type="Pfam" id="PF14905"/>
    </source>
</evidence>
<dbReference type="KEGG" id="alq:C7Y71_000715"/>
<proteinExistence type="predicted"/>
<reference evidence="2 3" key="1">
    <citation type="submission" date="2018-11" db="EMBL/GenBank/DDBJ databases">
        <authorList>
            <person name="Na S.W."/>
            <person name="Baik M."/>
        </authorList>
    </citation>
    <scope>NUCLEOTIDE SEQUENCE [LARGE SCALE GENOMIC DNA]</scope>
    <source>
        <strain evidence="2 3">E39</strain>
    </source>
</reference>